<evidence type="ECO:0000313" key="1">
    <source>
        <dbReference type="Proteomes" id="UP000887577"/>
    </source>
</evidence>
<organism evidence="1 2">
    <name type="scientific">Panagrolaimus superbus</name>
    <dbReference type="NCBI Taxonomy" id="310955"/>
    <lineage>
        <taxon>Eukaryota</taxon>
        <taxon>Metazoa</taxon>
        <taxon>Ecdysozoa</taxon>
        <taxon>Nematoda</taxon>
        <taxon>Chromadorea</taxon>
        <taxon>Rhabditida</taxon>
        <taxon>Tylenchina</taxon>
        <taxon>Panagrolaimomorpha</taxon>
        <taxon>Panagrolaimoidea</taxon>
        <taxon>Panagrolaimidae</taxon>
        <taxon>Panagrolaimus</taxon>
    </lineage>
</organism>
<protein>
    <submittedName>
        <fullName evidence="2">Uncharacterized protein</fullName>
    </submittedName>
</protein>
<reference evidence="2" key="1">
    <citation type="submission" date="2022-11" db="UniProtKB">
        <authorList>
            <consortium name="WormBaseParasite"/>
        </authorList>
    </citation>
    <scope>IDENTIFICATION</scope>
</reference>
<dbReference type="Pfam" id="PF02995">
    <property type="entry name" value="DUF229"/>
    <property type="match status" value="2"/>
</dbReference>
<sequence length="317" mass="36188">MMAEDWSGGALSYPNCEGFRETPTDHYMKPFQIQTENIYKDDPQVNRGIMFNDSCREAHTYIMDYLKSFIKAYPDKPKFSISWMISLGHDHQNALSSSDDFFYQFFKDNQKEFDNSFIFFMGDHGLRFGKVRETLVGEIEDNNPLLFLSVPKTLRTKKPRIVDPLIYGSSIFHPLSYPRTCDSLRIPFEYCICRAQKTLIPKNNNTVGIPAAKLMIDQINSELSASDETSNICSKLSLNDTAEIIVEDFGGEQSVRIYKITFSTIPGNAKFWGVISFDPTNPEKLQIISTKFLRLNAYGSQAECAKKSDLASYCFCI</sequence>
<accession>A0A914ZAL5</accession>
<dbReference type="InterPro" id="IPR004245">
    <property type="entry name" value="DUF229"/>
</dbReference>
<dbReference type="GO" id="GO:0005615">
    <property type="term" value="C:extracellular space"/>
    <property type="evidence" value="ECO:0007669"/>
    <property type="project" value="TreeGrafter"/>
</dbReference>
<name>A0A914ZAL5_9BILA</name>
<evidence type="ECO:0000313" key="2">
    <source>
        <dbReference type="WBParaSite" id="PSU_v2.g8956.t1"/>
    </source>
</evidence>
<dbReference type="PANTHER" id="PTHR10974:SF75">
    <property type="entry name" value="SULFATASE DOMAIN-CONTAINING PROTEIN"/>
    <property type="match status" value="1"/>
</dbReference>
<keyword evidence="1" id="KW-1185">Reference proteome</keyword>
<dbReference type="InterPro" id="IPR017850">
    <property type="entry name" value="Alkaline_phosphatase_core_sf"/>
</dbReference>
<dbReference type="AlphaFoldDB" id="A0A914ZAL5"/>
<dbReference type="WBParaSite" id="PSU_v2.g8956.t1">
    <property type="protein sequence ID" value="PSU_v2.g8956.t1"/>
    <property type="gene ID" value="PSU_v2.g8956"/>
</dbReference>
<dbReference type="SUPFAM" id="SSF53649">
    <property type="entry name" value="Alkaline phosphatase-like"/>
    <property type="match status" value="1"/>
</dbReference>
<dbReference type="Proteomes" id="UP000887577">
    <property type="component" value="Unplaced"/>
</dbReference>
<proteinExistence type="predicted"/>
<dbReference type="PANTHER" id="PTHR10974">
    <property type="entry name" value="FI08016P-RELATED"/>
    <property type="match status" value="1"/>
</dbReference>